<organism evidence="1">
    <name type="scientific">bioreactor metagenome</name>
    <dbReference type="NCBI Taxonomy" id="1076179"/>
    <lineage>
        <taxon>unclassified sequences</taxon>
        <taxon>metagenomes</taxon>
        <taxon>ecological metagenomes</taxon>
    </lineage>
</organism>
<proteinExistence type="predicted"/>
<dbReference type="Gene3D" id="3.40.50.1000">
    <property type="entry name" value="HAD superfamily/HAD-like"/>
    <property type="match status" value="1"/>
</dbReference>
<dbReference type="PANTHER" id="PTHR43611:SF3">
    <property type="entry name" value="FLAVIN MONONUCLEOTIDE HYDROLASE 1, CHLOROPLATIC"/>
    <property type="match status" value="1"/>
</dbReference>
<comment type="caution">
    <text evidence="1">The sequence shown here is derived from an EMBL/GenBank/DDBJ whole genome shotgun (WGS) entry which is preliminary data.</text>
</comment>
<accession>A0A644ZHQ1</accession>
<dbReference type="InterPro" id="IPR023198">
    <property type="entry name" value="PGP-like_dom2"/>
</dbReference>
<protein>
    <submittedName>
        <fullName evidence="1">Uncharacterized protein</fullName>
    </submittedName>
</protein>
<dbReference type="Pfam" id="PF00702">
    <property type="entry name" value="Hydrolase"/>
    <property type="match status" value="1"/>
</dbReference>
<dbReference type="NCBIfam" id="TIGR01509">
    <property type="entry name" value="HAD-SF-IA-v3"/>
    <property type="match status" value="1"/>
</dbReference>
<dbReference type="AlphaFoldDB" id="A0A644ZHQ1"/>
<dbReference type="InterPro" id="IPR036412">
    <property type="entry name" value="HAD-like_sf"/>
</dbReference>
<gene>
    <name evidence="1" type="ORF">SDC9_87040</name>
</gene>
<name>A0A644ZHQ1_9ZZZZ</name>
<dbReference type="SFLD" id="SFLDS00003">
    <property type="entry name" value="Haloacid_Dehalogenase"/>
    <property type="match status" value="1"/>
</dbReference>
<dbReference type="SFLD" id="SFLDG01129">
    <property type="entry name" value="C1.5:_HAD__Beta-PGM__Phosphata"/>
    <property type="match status" value="1"/>
</dbReference>
<dbReference type="PANTHER" id="PTHR43611">
    <property type="entry name" value="ALPHA-D-GLUCOSE 1-PHOSPHATE PHOSPHATASE"/>
    <property type="match status" value="1"/>
</dbReference>
<evidence type="ECO:0000313" key="1">
    <source>
        <dbReference type="EMBL" id="MPM40400.1"/>
    </source>
</evidence>
<dbReference type="Gene3D" id="1.10.150.240">
    <property type="entry name" value="Putative phosphatase, domain 2"/>
    <property type="match status" value="1"/>
</dbReference>
<sequence length="279" mass="31658">MYDYLVSDLTKPSVLDSFADRLLEFPLQRSHIPHSRCLLVSEKEESKAVAQELGMGVLAWEGELCEADLLPHLAWVDPVVTASHQLFLFDMGNVVVKNITMLGKIARAWKLDRNEFLTDYLHYEFPLMEGEFSSSQYWEHVHKVFGVRVEGDPFYDCFNPVFNEEIVSLVKALRKKGRRVVCASNTIDPHWRILADMGALALFDAVYASHEMHLTKPSKAFFLSILAQEGVAPDSAYFIDDNEENICRARAMGISSLLYAERSGRSAQKRISEAFASFL</sequence>
<dbReference type="EMBL" id="VSSQ01008986">
    <property type="protein sequence ID" value="MPM40400.1"/>
    <property type="molecule type" value="Genomic_DNA"/>
</dbReference>
<dbReference type="SUPFAM" id="SSF56784">
    <property type="entry name" value="HAD-like"/>
    <property type="match status" value="1"/>
</dbReference>
<dbReference type="InterPro" id="IPR006439">
    <property type="entry name" value="HAD-SF_hydro_IA"/>
</dbReference>
<reference evidence="1" key="1">
    <citation type="submission" date="2019-08" db="EMBL/GenBank/DDBJ databases">
        <authorList>
            <person name="Kucharzyk K."/>
            <person name="Murdoch R.W."/>
            <person name="Higgins S."/>
            <person name="Loffler F."/>
        </authorList>
    </citation>
    <scope>NUCLEOTIDE SEQUENCE</scope>
</reference>
<dbReference type="InterPro" id="IPR023214">
    <property type="entry name" value="HAD_sf"/>
</dbReference>